<feature type="compositionally biased region" description="Basic residues" evidence="2">
    <location>
        <begin position="99"/>
        <end position="109"/>
    </location>
</feature>
<proteinExistence type="predicted"/>
<evidence type="ECO:0000313" key="4">
    <source>
        <dbReference type="Proteomes" id="UP000007875"/>
    </source>
</evidence>
<dbReference type="eggNOG" id="KOG2606">
    <property type="taxonomic scope" value="Eukaryota"/>
</dbReference>
<feature type="compositionally biased region" description="Basic and acidic residues" evidence="2">
    <location>
        <begin position="66"/>
        <end position="78"/>
    </location>
</feature>
<evidence type="ECO:0000313" key="3">
    <source>
        <dbReference type="Ensembl" id="ENSCSAVP00000001977.1"/>
    </source>
</evidence>
<protein>
    <submittedName>
        <fullName evidence="3">Uncharacterized protein</fullName>
    </submittedName>
</protein>
<feature type="region of interest" description="Disordered" evidence="2">
    <location>
        <begin position="66"/>
        <end position="118"/>
    </location>
</feature>
<sequence length="138" mass="15651">MSDAEGQDLSTIEILLQKHKTEKKSLQAEIQAIKKAVPKGDKKREKIAKQKIADLENALKETHKQELETVEKSQKTDAIDSSTTVLDNNGEEPSETRQKSKGKAKRKQEKKAMKAKELADRLAQAEIDYEKSSRFKEE</sequence>
<evidence type="ECO:0000256" key="2">
    <source>
        <dbReference type="SAM" id="MobiDB-lite"/>
    </source>
</evidence>
<reference evidence="4" key="1">
    <citation type="submission" date="2003-08" db="EMBL/GenBank/DDBJ databases">
        <authorList>
            <person name="Birren B."/>
            <person name="Nusbaum C."/>
            <person name="Abebe A."/>
            <person name="Abouelleil A."/>
            <person name="Adekoya E."/>
            <person name="Ait-zahra M."/>
            <person name="Allen N."/>
            <person name="Allen T."/>
            <person name="An P."/>
            <person name="Anderson M."/>
            <person name="Anderson S."/>
            <person name="Arachchi H."/>
            <person name="Armbruster J."/>
            <person name="Bachantsang P."/>
            <person name="Baldwin J."/>
            <person name="Barry A."/>
            <person name="Bayul T."/>
            <person name="Blitshsteyn B."/>
            <person name="Bloom T."/>
            <person name="Blye J."/>
            <person name="Boguslavskiy L."/>
            <person name="Borowsky M."/>
            <person name="Boukhgalter B."/>
            <person name="Brunache A."/>
            <person name="Butler J."/>
            <person name="Calixte N."/>
            <person name="Calvo S."/>
            <person name="Camarata J."/>
            <person name="Campo K."/>
            <person name="Chang J."/>
            <person name="Cheshatsang Y."/>
            <person name="Citroen M."/>
            <person name="Collymore A."/>
            <person name="Considine T."/>
            <person name="Cook A."/>
            <person name="Cooke P."/>
            <person name="Corum B."/>
            <person name="Cuomo C."/>
            <person name="David R."/>
            <person name="Dawoe T."/>
            <person name="Degray S."/>
            <person name="Dodge S."/>
            <person name="Dooley K."/>
            <person name="Dorje P."/>
            <person name="Dorjee K."/>
            <person name="Dorris L."/>
            <person name="Duffey N."/>
            <person name="Dupes A."/>
            <person name="Elkins T."/>
            <person name="Engels R."/>
            <person name="Erickson J."/>
            <person name="Farina A."/>
            <person name="Faro S."/>
            <person name="Ferreira P."/>
            <person name="Fischer H."/>
            <person name="Fitzgerald M."/>
            <person name="Foley K."/>
            <person name="Gage D."/>
            <person name="Galagan J."/>
            <person name="Gearin G."/>
            <person name="Gnerre S."/>
            <person name="Gnirke A."/>
            <person name="Goyette A."/>
            <person name="Graham J."/>
            <person name="Grandbois E."/>
            <person name="Gyaltsen K."/>
            <person name="Hafez N."/>
            <person name="Hagopian D."/>
            <person name="Hagos B."/>
            <person name="Hall J."/>
            <person name="Hatcher B."/>
            <person name="Heller A."/>
            <person name="Higgins H."/>
            <person name="Honan T."/>
            <person name="Horn A."/>
            <person name="Houde N."/>
            <person name="Hughes L."/>
            <person name="Hulme W."/>
            <person name="Husby E."/>
            <person name="Iliev I."/>
            <person name="Jaffe D."/>
            <person name="Jones C."/>
            <person name="Kamal M."/>
            <person name="Kamat A."/>
            <person name="Kamvysselis M."/>
            <person name="Karlsson E."/>
            <person name="Kells C."/>
            <person name="Kieu A."/>
            <person name="Kisner P."/>
            <person name="Kodira C."/>
            <person name="Kulbokas E."/>
            <person name="Labutti K."/>
            <person name="Lama D."/>
            <person name="Landers T."/>
            <person name="Leger J."/>
            <person name="Levine S."/>
            <person name="Lewis D."/>
            <person name="Lewis T."/>
            <person name="Lindblad-toh K."/>
            <person name="Liu X."/>
            <person name="Lokyitsang T."/>
            <person name="Lokyitsang Y."/>
            <person name="Lucien O."/>
            <person name="Lui A."/>
            <person name="Ma L.J."/>
            <person name="Mabbitt R."/>
            <person name="Macdonald J."/>
            <person name="Maclean C."/>
            <person name="Major J."/>
            <person name="Manning J."/>
            <person name="Marabella R."/>
            <person name="Maru K."/>
            <person name="Matthews C."/>
            <person name="Mauceli E."/>
            <person name="Mccarthy M."/>
            <person name="Mcdonough S."/>
            <person name="Mcghee T."/>
            <person name="Meldrim J."/>
            <person name="Meneus L."/>
            <person name="Mesirov J."/>
            <person name="Mihalev A."/>
            <person name="Mihova T."/>
            <person name="Mikkelsen T."/>
            <person name="Mlenga V."/>
            <person name="Moru K."/>
            <person name="Mozes J."/>
            <person name="Mulrain L."/>
            <person name="Munson G."/>
            <person name="Naylor J."/>
            <person name="Newes C."/>
            <person name="Nguyen C."/>
            <person name="Nguyen N."/>
            <person name="Nguyen T."/>
            <person name="Nicol R."/>
            <person name="Nielsen C."/>
            <person name="Nizzari M."/>
            <person name="Norbu C."/>
            <person name="Norbu N."/>
            <person name="O'donnell P."/>
            <person name="Okoawo O."/>
            <person name="O'leary S."/>
            <person name="Omotosho B."/>
            <person name="O'neill K."/>
            <person name="Osman S."/>
            <person name="Parker S."/>
            <person name="Perrin D."/>
            <person name="Phunkhang P."/>
            <person name="Piqani B."/>
            <person name="Purcell S."/>
            <person name="Rachupka T."/>
            <person name="Ramasamy U."/>
            <person name="Rameau R."/>
            <person name="Ray V."/>
            <person name="Raymond C."/>
            <person name="Retta R."/>
            <person name="Richardson S."/>
            <person name="Rise C."/>
            <person name="Rodriguez J."/>
            <person name="Rogers J."/>
            <person name="Rogov P."/>
            <person name="Rutman M."/>
            <person name="Schupbach R."/>
            <person name="Seaman C."/>
            <person name="Settipalli S."/>
            <person name="Sharpe T."/>
            <person name="Sheridan J."/>
            <person name="Sherpa N."/>
            <person name="Shi J."/>
            <person name="Smirnov S."/>
            <person name="Smith C."/>
            <person name="Sougnez C."/>
            <person name="Spencer B."/>
            <person name="Stalker J."/>
            <person name="Stange-thomann N."/>
            <person name="Stavropoulos S."/>
            <person name="Stetson K."/>
            <person name="Stone C."/>
            <person name="Stone S."/>
            <person name="Stubbs M."/>
            <person name="Talamas J."/>
            <person name="Tchuinga P."/>
            <person name="Tenzing P."/>
            <person name="Tesfaye S."/>
            <person name="Theodore J."/>
            <person name="Thoulutsang Y."/>
            <person name="Topham K."/>
            <person name="Towey S."/>
            <person name="Tsamla T."/>
            <person name="Tsomo N."/>
            <person name="Vallee D."/>
            <person name="Vassiliev H."/>
            <person name="Venkataraman V."/>
            <person name="Vinson J."/>
            <person name="Vo A."/>
            <person name="Wade C."/>
            <person name="Wang S."/>
            <person name="Wangchuk T."/>
            <person name="Wangdi T."/>
            <person name="Whittaker C."/>
            <person name="Wilkinson J."/>
            <person name="Wu Y."/>
            <person name="Wyman D."/>
            <person name="Yadav S."/>
            <person name="Yang S."/>
            <person name="Yang X."/>
            <person name="Yeager S."/>
            <person name="Yee E."/>
            <person name="Young G."/>
            <person name="Zainoun J."/>
            <person name="Zembeck L."/>
            <person name="Zimmer A."/>
            <person name="Zody M."/>
            <person name="Lander E."/>
        </authorList>
    </citation>
    <scope>NUCLEOTIDE SEQUENCE [LARGE SCALE GENOMIC DNA]</scope>
</reference>
<dbReference type="Proteomes" id="UP000007875">
    <property type="component" value="Unassembled WGS sequence"/>
</dbReference>
<name>H2Y9H9_CIOSA</name>
<keyword evidence="1" id="KW-0175">Coiled coil</keyword>
<keyword evidence="4" id="KW-1185">Reference proteome</keyword>
<reference evidence="3" key="2">
    <citation type="submission" date="2025-08" db="UniProtKB">
        <authorList>
            <consortium name="Ensembl"/>
        </authorList>
    </citation>
    <scope>IDENTIFICATION</scope>
</reference>
<feature type="coiled-coil region" evidence="1">
    <location>
        <begin position="9"/>
        <end position="65"/>
    </location>
</feature>
<dbReference type="Ensembl" id="ENSCSAVT00000002011.1">
    <property type="protein sequence ID" value="ENSCSAVP00000001977.1"/>
    <property type="gene ID" value="ENSCSAVG00000001152.1"/>
</dbReference>
<organism evidence="3 4">
    <name type="scientific">Ciona savignyi</name>
    <name type="common">Pacific transparent sea squirt</name>
    <dbReference type="NCBI Taxonomy" id="51511"/>
    <lineage>
        <taxon>Eukaryota</taxon>
        <taxon>Metazoa</taxon>
        <taxon>Chordata</taxon>
        <taxon>Tunicata</taxon>
        <taxon>Ascidiacea</taxon>
        <taxon>Phlebobranchia</taxon>
        <taxon>Cionidae</taxon>
        <taxon>Ciona</taxon>
    </lineage>
</organism>
<dbReference type="InParanoid" id="H2Y9H9"/>
<accession>H2Y9H9</accession>
<dbReference type="OMA" id="KHSIPKG"/>
<evidence type="ECO:0000256" key="1">
    <source>
        <dbReference type="SAM" id="Coils"/>
    </source>
</evidence>
<dbReference type="AlphaFoldDB" id="H2Y9H9"/>
<dbReference type="HOGENOM" id="CLU_1859675_0_0_1"/>
<reference evidence="3" key="3">
    <citation type="submission" date="2025-09" db="UniProtKB">
        <authorList>
            <consortium name="Ensembl"/>
        </authorList>
    </citation>
    <scope>IDENTIFICATION</scope>
</reference>